<reference evidence="2" key="2">
    <citation type="submission" date="2021-05" db="EMBL/GenBank/DDBJ databases">
        <authorList>
            <person name="Moolhuijzen P.M."/>
            <person name="Moffat C.S."/>
        </authorList>
    </citation>
    <scope>NUCLEOTIDE SEQUENCE</scope>
    <source>
        <strain evidence="2">86-124</strain>
    </source>
</reference>
<name>A0A2W1G1I7_9PLEO</name>
<protein>
    <submittedName>
        <fullName evidence="2">Uncharacterized protein</fullName>
    </submittedName>
</protein>
<gene>
    <name evidence="2" type="ORF">Ptr86124_011593</name>
    <name evidence="1" type="ORF">PtrM4_075790</name>
</gene>
<dbReference type="EMBL" id="NQIK02000003">
    <property type="protein sequence ID" value="KAF7572674.1"/>
    <property type="molecule type" value="Genomic_DNA"/>
</dbReference>
<dbReference type="Proteomes" id="UP000245464">
    <property type="component" value="Chromosome 3"/>
</dbReference>
<sequence>MANHGEITHDRTVSGAIILRHTDDDSSISNDFDLDDEQSVISHADILRAAAANSTQRKARTIIDKIHNPDLVASNDIERAEAALVVALERLNGSLFDQMANHQKEVDSLKEHIATLEHERDIALIGNMDPLHDYKSLYNPARRANIERTAEEIIKGELTIARDELNATLKRIEILNIEEKTATERCETAKK</sequence>
<organism evidence="2 3">
    <name type="scientific">Pyrenophora tritici-repentis</name>
    <dbReference type="NCBI Taxonomy" id="45151"/>
    <lineage>
        <taxon>Eukaryota</taxon>
        <taxon>Fungi</taxon>
        <taxon>Dikarya</taxon>
        <taxon>Ascomycota</taxon>
        <taxon>Pezizomycotina</taxon>
        <taxon>Dothideomycetes</taxon>
        <taxon>Pleosporomycetidae</taxon>
        <taxon>Pleosporales</taxon>
        <taxon>Pleosporineae</taxon>
        <taxon>Pleosporaceae</taxon>
        <taxon>Pyrenophora</taxon>
    </lineage>
</organism>
<reference evidence="1" key="1">
    <citation type="journal article" date="2018" name="BMC Genomics">
        <title>Comparative genomics of the wheat fungal pathogen Pyrenophora tritici-repentis reveals chromosomal variations and genome plasticity.</title>
        <authorList>
            <person name="Moolhuijzen P."/>
            <person name="See P.T."/>
            <person name="Hane J.K."/>
            <person name="Shi G."/>
            <person name="Liu Z."/>
            <person name="Oliver R.P."/>
            <person name="Moffat C.S."/>
        </authorList>
    </citation>
    <scope>NUCLEOTIDE SEQUENCE [LARGE SCALE GENOMIC DNA]</scope>
    <source>
        <strain evidence="1">M4</strain>
    </source>
</reference>
<keyword evidence="3" id="KW-1185">Reference proteome</keyword>
<dbReference type="AlphaFoldDB" id="A0A2W1G1I7"/>
<dbReference type="EMBL" id="NRDI02000020">
    <property type="protein sequence ID" value="KAI1509513.1"/>
    <property type="molecule type" value="Genomic_DNA"/>
</dbReference>
<comment type="caution">
    <text evidence="2">The sequence shown here is derived from an EMBL/GenBank/DDBJ whole genome shotgun (WGS) entry which is preliminary data.</text>
</comment>
<accession>A0A2W1G1I7</accession>
<reference evidence="2" key="3">
    <citation type="journal article" date="2022" name="bioRxiv">
        <title>A global pangenome for the wheat fungal pathogen Pyrenophora tritici-repentis and prediction of effector protein structural homology.</title>
        <authorList>
            <person name="Moolhuijzen P."/>
            <person name="See P.T."/>
            <person name="Shi G."/>
            <person name="Powell H.R."/>
            <person name="Cockram J."/>
            <person name="Jorgensen L.N."/>
            <person name="Benslimane H."/>
            <person name="Strelkov S.E."/>
            <person name="Turner J."/>
            <person name="Liu Z."/>
            <person name="Moffat C.S."/>
        </authorList>
    </citation>
    <scope>NUCLEOTIDE SEQUENCE</scope>
    <source>
        <strain evidence="2">86-124</strain>
    </source>
</reference>
<evidence type="ECO:0000313" key="2">
    <source>
        <dbReference type="EMBL" id="KAI1509513.1"/>
    </source>
</evidence>
<reference evidence="3" key="4">
    <citation type="journal article" date="2022" name="Microb. Genom.">
        <title>A global pangenome for the wheat fungal pathogen Pyrenophora tritici-repentis and prediction of effector protein structural homology.</title>
        <authorList>
            <person name="Moolhuijzen P.M."/>
            <person name="See P.T."/>
            <person name="Shi G."/>
            <person name="Powell H.R."/>
            <person name="Cockram J."/>
            <person name="Jorgensen L.N."/>
            <person name="Benslimane H."/>
            <person name="Strelkov S.E."/>
            <person name="Turner J."/>
            <person name="Liu Z."/>
            <person name="Moffat C.S."/>
        </authorList>
    </citation>
    <scope>NUCLEOTIDE SEQUENCE [LARGE SCALE GENOMIC DNA]</scope>
</reference>
<dbReference type="Proteomes" id="UP000249757">
    <property type="component" value="Unassembled WGS sequence"/>
</dbReference>
<proteinExistence type="predicted"/>
<evidence type="ECO:0000313" key="1">
    <source>
        <dbReference type="EMBL" id="KAF7572674.1"/>
    </source>
</evidence>
<evidence type="ECO:0000313" key="3">
    <source>
        <dbReference type="Proteomes" id="UP000249757"/>
    </source>
</evidence>